<evidence type="ECO:0000256" key="6">
    <source>
        <dbReference type="ARBA" id="ARBA00022801"/>
    </source>
</evidence>
<evidence type="ECO:0000256" key="9">
    <source>
        <dbReference type="ARBA" id="ARBA00022884"/>
    </source>
</evidence>
<evidence type="ECO:0000256" key="12">
    <source>
        <dbReference type="SAM" id="MobiDB-lite"/>
    </source>
</evidence>
<organism evidence="16 17">
    <name type="scientific">Phlebiopsis gigantea (strain 11061_1 CR5-6)</name>
    <name type="common">White-rot fungus</name>
    <name type="synonym">Peniophora gigantea</name>
    <dbReference type="NCBI Taxonomy" id="745531"/>
    <lineage>
        <taxon>Eukaryota</taxon>
        <taxon>Fungi</taxon>
        <taxon>Dikarya</taxon>
        <taxon>Basidiomycota</taxon>
        <taxon>Agaricomycotina</taxon>
        <taxon>Agaricomycetes</taxon>
        <taxon>Polyporales</taxon>
        <taxon>Phanerochaetaceae</taxon>
        <taxon>Phlebiopsis</taxon>
    </lineage>
</organism>
<evidence type="ECO:0000256" key="10">
    <source>
        <dbReference type="ARBA" id="ARBA00023158"/>
    </source>
</evidence>
<dbReference type="InterPro" id="IPR041679">
    <property type="entry name" value="DNA2/NAM7-like_C"/>
</dbReference>
<evidence type="ECO:0000256" key="4">
    <source>
        <dbReference type="ARBA" id="ARBA00022490"/>
    </source>
</evidence>
<keyword evidence="10" id="KW-0943">RNA-mediated gene silencing</keyword>
<evidence type="ECO:0000313" key="16">
    <source>
        <dbReference type="EMBL" id="KIP01837.1"/>
    </source>
</evidence>
<dbReference type="AlphaFoldDB" id="A0A0C3RZH0"/>
<keyword evidence="7" id="KW-0347">Helicase</keyword>
<dbReference type="HOGENOM" id="CLU_001666_6_3_1"/>
<name>A0A0C3RZH0_PHLG1</name>
<dbReference type="Proteomes" id="UP000053257">
    <property type="component" value="Unassembled WGS sequence"/>
</dbReference>
<dbReference type="GO" id="GO:0036464">
    <property type="term" value="C:cytoplasmic ribonucleoprotein granule"/>
    <property type="evidence" value="ECO:0007669"/>
    <property type="project" value="UniProtKB-SubCell"/>
</dbReference>
<evidence type="ECO:0000256" key="5">
    <source>
        <dbReference type="ARBA" id="ARBA00022741"/>
    </source>
</evidence>
<feature type="region of interest" description="Disordered" evidence="12">
    <location>
        <begin position="969"/>
        <end position="993"/>
    </location>
</feature>
<comment type="similarity">
    <text evidence="2">Belongs to the DNA2/NAM7 helicase family. SDE3 subfamily.</text>
</comment>
<dbReference type="InterPro" id="IPR041677">
    <property type="entry name" value="DNA2/NAM7_AAA_11"/>
</dbReference>
<keyword evidence="4" id="KW-0963">Cytoplasm</keyword>
<gene>
    <name evidence="16" type="ORF">PHLGIDRAFT_112706</name>
</gene>
<dbReference type="InterPro" id="IPR027417">
    <property type="entry name" value="P-loop_NTPase"/>
</dbReference>
<dbReference type="Pfam" id="PF13087">
    <property type="entry name" value="AAA_12"/>
    <property type="match status" value="1"/>
</dbReference>
<protein>
    <recommendedName>
        <fullName evidence="3">RNA helicase</fullName>
        <ecNumber evidence="3">3.6.4.13</ecNumber>
    </recommendedName>
</protein>
<dbReference type="CDD" id="cd18808">
    <property type="entry name" value="SF1_C_Upf1"/>
    <property type="match status" value="1"/>
</dbReference>
<dbReference type="PANTHER" id="PTHR45418:SF1">
    <property type="entry name" value="CANCER_TESTIS ANTIGEN 55"/>
    <property type="match status" value="1"/>
</dbReference>
<dbReference type="Pfam" id="PF13086">
    <property type="entry name" value="AAA_11"/>
    <property type="match status" value="2"/>
</dbReference>
<dbReference type="Pfam" id="PF21634">
    <property type="entry name" value="MOV-10_beta-barrel"/>
    <property type="match status" value="1"/>
</dbReference>
<evidence type="ECO:0000256" key="8">
    <source>
        <dbReference type="ARBA" id="ARBA00022840"/>
    </source>
</evidence>
<keyword evidence="9" id="KW-0694">RNA-binding</keyword>
<evidence type="ECO:0000259" key="14">
    <source>
        <dbReference type="Pfam" id="PF13087"/>
    </source>
</evidence>
<dbReference type="OrthoDB" id="6513042at2759"/>
<keyword evidence="6" id="KW-0378">Hydrolase</keyword>
<feature type="domain" description="DNA2/NAM7 helicase helicase" evidence="13">
    <location>
        <begin position="495"/>
        <end position="564"/>
    </location>
</feature>
<sequence>MAFCNNIVRTGRCDLQGCQSDHDIQRCGCGIVVRNLNYQAHVNGRRHRDALYDRHQRTAAHRDAVAQAAAPSTAPTTGVTGTPAAPGYLNCNVCRHDVHVDVWLAHTTRHTSHQQRATFSAALAEAEKDKHGVSVSYKGGIDFGIIDPSEARLHPDIPRSADVKVIKTDAEGQVVLHAIRLTSSPRGDHYGVKFSAALLGPGKGIRQATSRTVTVTFHPSYEGQHEDTVELTFRRLAPGTSTGQQFVITRSICAIVGSQEDHEHLRPIAPYVRVVPRGAAHARPGKLVRVVRPSTWSRPKWKVALPEYKIPHDISVAAFGPRAKFAIREFLPALGLNSYPTFFQVLLWVEEKQMEYDLALYNMENVAIAPQHPGYEIEVPGLGEGRPSVIVGDIIEVHHSRDATGTWYEGCVHQITGRTVRLRFNPKFSAYRGGKVDVRFTLNRLPDRRMHQAVASDFNPSRLLFPTEADCVSLIVPTAVQIRDLVLVDRTLMDNPEQLQAIIAIASRPPGSVPFVMFGPPGTGKTVTLVEAIRQILKDNPDAKILACAPSNSAADLIAKRLTSQLSPRELFRLNSFARPYKTFMQQSAALEPYTLYNDNDVFAIPPLKTLRSYRVVVATCISAGIPHALGFERGHFSHIFLDEAGQATEPMSMVVIKTLADECTNVVLAGDHRQLNPIVRSPLARDLGLKLSYLERLMNMPIYDEHTGKGRTVMKLVKNFRSHPDILEYPNRIFYSGELQAHGDPVITHSLLAYDSLPRKGFPVVFHGVVGRDQREASSPSFFNIDEVSLVKHYALDILENRKLRITPNDIGIIAPYHAQCLKILKALPERAKGIKVGSVEEFQGQERRVIIISTVRSSTDFLAYDMRHTLGFVADPKRFNVAITRAQSLLIVVGNPQTLALDPMWRGWLNFVREKGGCCGRELDWDAAEAITAAGGYDVERRVRAEADAQEMIERIRAQYLPNLAPFVEDGGESEEGSDADPREWPGREAE</sequence>
<feature type="domain" description="DNA2/NAM7 helicase-like C-terminal" evidence="14">
    <location>
        <begin position="695"/>
        <end position="898"/>
    </location>
</feature>
<evidence type="ECO:0000313" key="17">
    <source>
        <dbReference type="Proteomes" id="UP000053257"/>
    </source>
</evidence>
<feature type="compositionally biased region" description="Acidic residues" evidence="12">
    <location>
        <begin position="972"/>
        <end position="981"/>
    </location>
</feature>
<dbReference type="InterPro" id="IPR026122">
    <property type="entry name" value="MOV-10/SDE3_DEXXQ/H-box"/>
</dbReference>
<proteinExistence type="inferred from homology"/>
<dbReference type="FunFam" id="3.40.50.300:FF:000608">
    <property type="entry name" value="Mov10 RISC complex RNA helicase"/>
    <property type="match status" value="1"/>
</dbReference>
<dbReference type="CDD" id="cd18038">
    <property type="entry name" value="DEXXQc_Helz-like"/>
    <property type="match status" value="1"/>
</dbReference>
<feature type="domain" description="DNA2/NAM7 helicase helicase" evidence="13">
    <location>
        <begin position="610"/>
        <end position="682"/>
    </location>
</feature>
<dbReference type="STRING" id="745531.A0A0C3RZH0"/>
<evidence type="ECO:0000256" key="3">
    <source>
        <dbReference type="ARBA" id="ARBA00012552"/>
    </source>
</evidence>
<reference evidence="16 17" key="1">
    <citation type="journal article" date="2014" name="PLoS Genet.">
        <title>Analysis of the Phlebiopsis gigantea genome, transcriptome and secretome provides insight into its pioneer colonization strategies of wood.</title>
        <authorList>
            <person name="Hori C."/>
            <person name="Ishida T."/>
            <person name="Igarashi K."/>
            <person name="Samejima M."/>
            <person name="Suzuki H."/>
            <person name="Master E."/>
            <person name="Ferreira P."/>
            <person name="Ruiz-Duenas F.J."/>
            <person name="Held B."/>
            <person name="Canessa P."/>
            <person name="Larrondo L.F."/>
            <person name="Schmoll M."/>
            <person name="Druzhinina I.S."/>
            <person name="Kubicek C.P."/>
            <person name="Gaskell J.A."/>
            <person name="Kersten P."/>
            <person name="St John F."/>
            <person name="Glasner J."/>
            <person name="Sabat G."/>
            <person name="Splinter BonDurant S."/>
            <person name="Syed K."/>
            <person name="Yadav J."/>
            <person name="Mgbeahuruike A.C."/>
            <person name="Kovalchuk A."/>
            <person name="Asiegbu F.O."/>
            <person name="Lackner G."/>
            <person name="Hoffmeister D."/>
            <person name="Rencoret J."/>
            <person name="Gutierrez A."/>
            <person name="Sun H."/>
            <person name="Lindquist E."/>
            <person name="Barry K."/>
            <person name="Riley R."/>
            <person name="Grigoriev I.V."/>
            <person name="Henrissat B."/>
            <person name="Kues U."/>
            <person name="Berka R.M."/>
            <person name="Martinez A.T."/>
            <person name="Covert S.F."/>
            <person name="Blanchette R.A."/>
            <person name="Cullen D."/>
        </authorList>
    </citation>
    <scope>NUCLEOTIDE SEQUENCE [LARGE SCALE GENOMIC DNA]</scope>
    <source>
        <strain evidence="16 17">11061_1 CR5-6</strain>
    </source>
</reference>
<dbReference type="SUPFAM" id="SSF52540">
    <property type="entry name" value="P-loop containing nucleoside triphosphate hydrolases"/>
    <property type="match status" value="1"/>
</dbReference>
<feature type="compositionally biased region" description="Basic and acidic residues" evidence="12">
    <location>
        <begin position="982"/>
        <end position="993"/>
    </location>
</feature>
<dbReference type="GO" id="GO:0005524">
    <property type="term" value="F:ATP binding"/>
    <property type="evidence" value="ECO:0007669"/>
    <property type="project" value="UniProtKB-KW"/>
</dbReference>
<dbReference type="EMBL" id="KN840731">
    <property type="protein sequence ID" value="KIP01837.1"/>
    <property type="molecule type" value="Genomic_DNA"/>
</dbReference>
<comment type="subcellular location">
    <subcellularLocation>
        <location evidence="1">Cytoplasm</location>
        <location evidence="1">Cytoplasmic ribonucleoprotein granule</location>
    </subcellularLocation>
</comment>
<evidence type="ECO:0000259" key="15">
    <source>
        <dbReference type="Pfam" id="PF21634"/>
    </source>
</evidence>
<dbReference type="InterPro" id="IPR049080">
    <property type="entry name" value="MOV-10-like_beta-barrel"/>
</dbReference>
<dbReference type="PANTHER" id="PTHR45418">
    <property type="entry name" value="CANCER/TESTIS ANTIGEN 55"/>
    <property type="match status" value="1"/>
</dbReference>
<keyword evidence="17" id="KW-1185">Reference proteome</keyword>
<dbReference type="GO" id="GO:0031047">
    <property type="term" value="P:regulatory ncRNA-mediated gene silencing"/>
    <property type="evidence" value="ECO:0007669"/>
    <property type="project" value="UniProtKB-KW"/>
</dbReference>
<evidence type="ECO:0000256" key="7">
    <source>
        <dbReference type="ARBA" id="ARBA00022806"/>
    </source>
</evidence>
<dbReference type="GO" id="GO:0016787">
    <property type="term" value="F:hydrolase activity"/>
    <property type="evidence" value="ECO:0007669"/>
    <property type="project" value="UniProtKB-KW"/>
</dbReference>
<accession>A0A0C3RZH0</accession>
<dbReference type="Gene3D" id="3.40.50.300">
    <property type="entry name" value="P-loop containing nucleotide triphosphate hydrolases"/>
    <property type="match status" value="2"/>
</dbReference>
<evidence type="ECO:0000256" key="2">
    <source>
        <dbReference type="ARBA" id="ARBA00005601"/>
    </source>
</evidence>
<dbReference type="EC" id="3.6.4.13" evidence="3"/>
<evidence type="ECO:0000256" key="1">
    <source>
        <dbReference type="ARBA" id="ARBA00004331"/>
    </source>
</evidence>
<keyword evidence="5" id="KW-0547">Nucleotide-binding</keyword>
<dbReference type="InterPro" id="IPR047187">
    <property type="entry name" value="SF1_C_Upf1"/>
</dbReference>
<comment type="catalytic activity">
    <reaction evidence="11">
        <text>ATP + H2O = ADP + phosphate + H(+)</text>
        <dbReference type="Rhea" id="RHEA:13065"/>
        <dbReference type="ChEBI" id="CHEBI:15377"/>
        <dbReference type="ChEBI" id="CHEBI:15378"/>
        <dbReference type="ChEBI" id="CHEBI:30616"/>
        <dbReference type="ChEBI" id="CHEBI:43474"/>
        <dbReference type="ChEBI" id="CHEBI:456216"/>
        <dbReference type="EC" id="3.6.4.13"/>
    </reaction>
</comment>
<evidence type="ECO:0000256" key="11">
    <source>
        <dbReference type="ARBA" id="ARBA00047984"/>
    </source>
</evidence>
<evidence type="ECO:0000259" key="13">
    <source>
        <dbReference type="Pfam" id="PF13086"/>
    </source>
</evidence>
<dbReference type="GO" id="GO:0032574">
    <property type="term" value="F:5'-3' RNA helicase activity"/>
    <property type="evidence" value="ECO:0007669"/>
    <property type="project" value="InterPro"/>
</dbReference>
<feature type="domain" description="Helicase MOV-10-like beta-barrel" evidence="15">
    <location>
        <begin position="361"/>
        <end position="440"/>
    </location>
</feature>
<dbReference type="GO" id="GO:0003723">
    <property type="term" value="F:RNA binding"/>
    <property type="evidence" value="ECO:0007669"/>
    <property type="project" value="UniProtKB-KW"/>
</dbReference>
<keyword evidence="8" id="KW-0067">ATP-binding</keyword>